<comment type="similarity">
    <text evidence="1">Belongs to the sel-1 family.</text>
</comment>
<protein>
    <recommendedName>
        <fullName evidence="5">RING-type domain-containing protein</fullName>
    </recommendedName>
</protein>
<evidence type="ECO:0000313" key="3">
    <source>
        <dbReference type="EMBL" id="EJK71595.1"/>
    </source>
</evidence>
<organism evidence="3 4">
    <name type="scientific">Thalassiosira oceanica</name>
    <name type="common">Marine diatom</name>
    <dbReference type="NCBI Taxonomy" id="159749"/>
    <lineage>
        <taxon>Eukaryota</taxon>
        <taxon>Sar</taxon>
        <taxon>Stramenopiles</taxon>
        <taxon>Ochrophyta</taxon>
        <taxon>Bacillariophyta</taxon>
        <taxon>Coscinodiscophyceae</taxon>
        <taxon>Thalassiosirophycidae</taxon>
        <taxon>Thalassiosirales</taxon>
        <taxon>Thalassiosiraceae</taxon>
        <taxon>Thalassiosira</taxon>
    </lineage>
</organism>
<keyword evidence="4" id="KW-1185">Reference proteome</keyword>
<dbReference type="Proteomes" id="UP000266841">
    <property type="component" value="Unassembled WGS sequence"/>
</dbReference>
<dbReference type="EMBL" id="AGNL01007028">
    <property type="protein sequence ID" value="EJK71595.1"/>
    <property type="molecule type" value="Genomic_DNA"/>
</dbReference>
<dbReference type="Gene3D" id="1.25.40.10">
    <property type="entry name" value="Tetratricopeptide repeat domain"/>
    <property type="match status" value="1"/>
</dbReference>
<feature type="compositionally biased region" description="Basic and acidic residues" evidence="2">
    <location>
        <begin position="1"/>
        <end position="16"/>
    </location>
</feature>
<dbReference type="AlphaFoldDB" id="K0T1H6"/>
<evidence type="ECO:0008006" key="5">
    <source>
        <dbReference type="Google" id="ProtNLM"/>
    </source>
</evidence>
<proteinExistence type="inferred from homology"/>
<comment type="caution">
    <text evidence="3">The sequence shown here is derived from an EMBL/GenBank/DDBJ whole genome shotgun (WGS) entry which is preliminary data.</text>
</comment>
<reference evidence="3 4" key="1">
    <citation type="journal article" date="2012" name="Genome Biol.">
        <title>Genome and low-iron response of an oceanic diatom adapted to chronic iron limitation.</title>
        <authorList>
            <person name="Lommer M."/>
            <person name="Specht M."/>
            <person name="Roy A.S."/>
            <person name="Kraemer L."/>
            <person name="Andreson R."/>
            <person name="Gutowska M.A."/>
            <person name="Wolf J."/>
            <person name="Bergner S.V."/>
            <person name="Schilhabel M.B."/>
            <person name="Klostermeier U.C."/>
            <person name="Beiko R.G."/>
            <person name="Rosenstiel P."/>
            <person name="Hippler M."/>
            <person name="Laroche J."/>
        </authorList>
    </citation>
    <scope>NUCLEOTIDE SEQUENCE [LARGE SCALE GENOMIC DNA]</scope>
    <source>
        <strain evidence="3 4">CCMP1005</strain>
    </source>
</reference>
<dbReference type="SMART" id="SM00671">
    <property type="entry name" value="SEL1"/>
    <property type="match status" value="2"/>
</dbReference>
<evidence type="ECO:0000256" key="1">
    <source>
        <dbReference type="ARBA" id="ARBA00038101"/>
    </source>
</evidence>
<dbReference type="OrthoDB" id="272077at2759"/>
<name>K0T1H6_THAOC</name>
<sequence length="365" mass="39954">MRVEGEQRGIHSRQEEAQSPTFPTEGGLPGEGSTHGPFFDEAMVITAPEQFRRTSAATAGLTLQARKAGESALRRSTLQAPTRVGGRAASLTGCELDVAVKSAETLDVKWGGWWERAGDSAARVPLTTRADPAKRLSSFTAFAAVSNKHNENLRRVRKGAAQGVLQRQAVEAQEEPAEDSALYTCCMKLACIGCTLEACKRKMDDHCPFCRTPAPQSDEASLEMIQKRVKVNDPKAMHDLGLKYRDGSLGLEKDLPRAVELFERAAKYGSKDAHHDLGCLFNERTDEEGIGNNMSRAVEHFELAAKQGHYGARHNLGVYEANSGNYDIGQAGGCRFAGKYQINVHGGDWHRKQITQKPCVDIMKL</sequence>
<dbReference type="InterPro" id="IPR011990">
    <property type="entry name" value="TPR-like_helical_dom_sf"/>
</dbReference>
<dbReference type="InterPro" id="IPR006597">
    <property type="entry name" value="Sel1-like"/>
</dbReference>
<evidence type="ECO:0000256" key="2">
    <source>
        <dbReference type="SAM" id="MobiDB-lite"/>
    </source>
</evidence>
<dbReference type="PANTHER" id="PTHR11102:SF160">
    <property type="entry name" value="ERAD-ASSOCIATED E3 UBIQUITIN-PROTEIN LIGASE COMPONENT HRD3"/>
    <property type="match status" value="1"/>
</dbReference>
<gene>
    <name evidence="3" type="ORF">THAOC_06946</name>
</gene>
<feature type="region of interest" description="Disordered" evidence="2">
    <location>
        <begin position="1"/>
        <end position="38"/>
    </location>
</feature>
<evidence type="ECO:0000313" key="4">
    <source>
        <dbReference type="Proteomes" id="UP000266841"/>
    </source>
</evidence>
<dbReference type="InterPro" id="IPR050767">
    <property type="entry name" value="Sel1_AlgK"/>
</dbReference>
<dbReference type="PANTHER" id="PTHR11102">
    <property type="entry name" value="SEL-1-LIKE PROTEIN"/>
    <property type="match status" value="1"/>
</dbReference>
<accession>K0T1H6</accession>
<dbReference type="SUPFAM" id="SSF81901">
    <property type="entry name" value="HCP-like"/>
    <property type="match status" value="1"/>
</dbReference>
<dbReference type="Pfam" id="PF08238">
    <property type="entry name" value="Sel1"/>
    <property type="match status" value="2"/>
</dbReference>